<dbReference type="EMBL" id="BMHI01000001">
    <property type="protein sequence ID" value="GGB15996.1"/>
    <property type="molecule type" value="Genomic_DNA"/>
</dbReference>
<proteinExistence type="predicted"/>
<keyword evidence="3" id="KW-1185">Reference proteome</keyword>
<evidence type="ECO:0008006" key="4">
    <source>
        <dbReference type="Google" id="ProtNLM"/>
    </source>
</evidence>
<evidence type="ECO:0000313" key="3">
    <source>
        <dbReference type="Proteomes" id="UP000636793"/>
    </source>
</evidence>
<accession>A0A916STT3</accession>
<dbReference type="Gene3D" id="2.40.30.100">
    <property type="entry name" value="AF2212/PG0164-like"/>
    <property type="match status" value="1"/>
</dbReference>
<gene>
    <name evidence="2" type="ORF">GCM10011492_02130</name>
</gene>
<organism evidence="2 3">
    <name type="scientific">Flexivirga endophytica</name>
    <dbReference type="NCBI Taxonomy" id="1849103"/>
    <lineage>
        <taxon>Bacteria</taxon>
        <taxon>Bacillati</taxon>
        <taxon>Actinomycetota</taxon>
        <taxon>Actinomycetes</taxon>
        <taxon>Micrococcales</taxon>
        <taxon>Dermacoccaceae</taxon>
        <taxon>Flexivirga</taxon>
    </lineage>
</organism>
<dbReference type="AlphaFoldDB" id="A0A916STT3"/>
<sequence length="205" mass="22736">MRCDAPRWGHHGRESHYPAGMATKSEPTIVECTGETELIGDRMIVRLPDDTSMALPSRGQVAATVLVDGHTHPTVIEPDGRRGHWIAIDDGLRSELDLAAGTSVDLEIQPTKSWPEPDVPEDFSAAISEASDVSELWDDITPMARWEWVRWINATKNPVTRDRRVEVGVSKLRSGKRRPCCFDLSSCTDPELAKSGKLVEPEERG</sequence>
<dbReference type="InterPro" id="IPR037079">
    <property type="entry name" value="AF2212/PG0164-like_sf"/>
</dbReference>
<dbReference type="Pfam" id="PF13376">
    <property type="entry name" value="OmdA"/>
    <property type="match status" value="1"/>
</dbReference>
<comment type="caution">
    <text evidence="2">The sequence shown here is derived from an EMBL/GenBank/DDBJ whole genome shotgun (WGS) entry which is preliminary data.</text>
</comment>
<evidence type="ECO:0000256" key="1">
    <source>
        <dbReference type="SAM" id="MobiDB-lite"/>
    </source>
</evidence>
<reference evidence="2" key="1">
    <citation type="journal article" date="2014" name="Int. J. Syst. Evol. Microbiol.">
        <title>Complete genome sequence of Corynebacterium casei LMG S-19264T (=DSM 44701T), isolated from a smear-ripened cheese.</title>
        <authorList>
            <consortium name="US DOE Joint Genome Institute (JGI-PGF)"/>
            <person name="Walter F."/>
            <person name="Albersmeier A."/>
            <person name="Kalinowski J."/>
            <person name="Ruckert C."/>
        </authorList>
    </citation>
    <scope>NUCLEOTIDE SEQUENCE</scope>
    <source>
        <strain evidence="2">CGMCC 1.15085</strain>
    </source>
</reference>
<dbReference type="Proteomes" id="UP000636793">
    <property type="component" value="Unassembled WGS sequence"/>
</dbReference>
<protein>
    <recommendedName>
        <fullName evidence="4">DUF1905 domain-containing protein</fullName>
    </recommendedName>
</protein>
<evidence type="ECO:0000313" key="2">
    <source>
        <dbReference type="EMBL" id="GGB15996.1"/>
    </source>
</evidence>
<feature type="compositionally biased region" description="Basic and acidic residues" evidence="1">
    <location>
        <begin position="1"/>
        <end position="16"/>
    </location>
</feature>
<reference evidence="2" key="2">
    <citation type="submission" date="2020-09" db="EMBL/GenBank/DDBJ databases">
        <authorList>
            <person name="Sun Q."/>
            <person name="Zhou Y."/>
        </authorList>
    </citation>
    <scope>NUCLEOTIDE SEQUENCE</scope>
    <source>
        <strain evidence="2">CGMCC 1.15085</strain>
    </source>
</reference>
<dbReference type="Pfam" id="PF08922">
    <property type="entry name" value="DUF1905"/>
    <property type="match status" value="1"/>
</dbReference>
<dbReference type="SUPFAM" id="SSF141694">
    <property type="entry name" value="AF2212/PG0164-like"/>
    <property type="match status" value="1"/>
</dbReference>
<dbReference type="InterPro" id="IPR015018">
    <property type="entry name" value="DUF1905"/>
</dbReference>
<name>A0A916STT3_9MICO</name>
<feature type="region of interest" description="Disordered" evidence="1">
    <location>
        <begin position="1"/>
        <end position="20"/>
    </location>
</feature>